<proteinExistence type="predicted"/>
<dbReference type="CDD" id="cd01299">
    <property type="entry name" value="Met_dep_hydrolase_A"/>
    <property type="match status" value="1"/>
</dbReference>
<sequence>MAPIAPEWLIVRASRLIDGTDAPSIDRPTVVVRRGVVDAIYAGSAPRGNWPADAPELDLTGHTLLPGLIDAHVHLVLPGDGTPFEDSVREPDGVLLATAIRNAQIALRAGITTLRDCGGMRDTTLELRRAQRLGYAVIPRLRLCRCPLTITGGHCWYFGGEADGPEEMRRVVRGLVKAGVDYIKIMGSGGGTLGTYASRPSYTIEELSAAVEEAHRLDRRVGIHCTCAQATRNAIAAGADHIEHAMFLADEEGHQRFEADVADAVAQRDAAVTSTLCVGHFLVEALSAREGTPDARSAVERWRRMNDSNVDNARRMRQAGVRYVAGTDAGWRFTPFDGLVTELELLRRTGATAAEAIVAATSAAAAAMGIAGEVGALRAGLQADLIAVAGDPLADLAVLRHPAMVMLGGAVVARNGHPV</sequence>
<dbReference type="Proteomes" id="UP000318509">
    <property type="component" value="Unassembled WGS sequence"/>
</dbReference>
<dbReference type="GO" id="GO:0016810">
    <property type="term" value="F:hydrolase activity, acting on carbon-nitrogen (but not peptide) bonds"/>
    <property type="evidence" value="ECO:0007669"/>
    <property type="project" value="InterPro"/>
</dbReference>
<reference evidence="2 3" key="1">
    <citation type="journal article" date="2019" name="Nat. Microbiol.">
        <title>Mediterranean grassland soil C-N compound turnover is dependent on rainfall and depth, and is mediated by genomically divergent microorganisms.</title>
        <authorList>
            <person name="Diamond S."/>
            <person name="Andeer P.F."/>
            <person name="Li Z."/>
            <person name="Crits-Christoph A."/>
            <person name="Burstein D."/>
            <person name="Anantharaman K."/>
            <person name="Lane K.R."/>
            <person name="Thomas B.C."/>
            <person name="Pan C."/>
            <person name="Northen T.R."/>
            <person name="Banfield J.F."/>
        </authorList>
    </citation>
    <scope>NUCLEOTIDE SEQUENCE [LARGE SCALE GENOMIC DNA]</scope>
    <source>
        <strain evidence="2">NP_3</strain>
    </source>
</reference>
<dbReference type="PANTHER" id="PTHR43135:SF3">
    <property type="entry name" value="ALPHA-D-RIBOSE 1-METHYLPHOSPHONATE 5-TRIPHOSPHATE DIPHOSPHATASE"/>
    <property type="match status" value="1"/>
</dbReference>
<dbReference type="InterPro" id="IPR032466">
    <property type="entry name" value="Metal_Hydrolase"/>
</dbReference>
<feature type="domain" description="Amidohydrolase-related" evidence="1">
    <location>
        <begin position="63"/>
        <end position="412"/>
    </location>
</feature>
<dbReference type="Pfam" id="PF01979">
    <property type="entry name" value="Amidohydro_1"/>
    <property type="match status" value="1"/>
</dbReference>
<evidence type="ECO:0000313" key="3">
    <source>
        <dbReference type="Proteomes" id="UP000318509"/>
    </source>
</evidence>
<dbReference type="PANTHER" id="PTHR43135">
    <property type="entry name" value="ALPHA-D-RIBOSE 1-METHYLPHOSPHONATE 5-TRIPHOSPHATE DIPHOSPHATASE"/>
    <property type="match status" value="1"/>
</dbReference>
<dbReference type="InterPro" id="IPR051781">
    <property type="entry name" value="Metallo-dep_Hydrolase"/>
</dbReference>
<dbReference type="AlphaFoldDB" id="A0A537JYM3"/>
<evidence type="ECO:0000313" key="2">
    <source>
        <dbReference type="EMBL" id="TMI88639.1"/>
    </source>
</evidence>
<accession>A0A537JYM3</accession>
<dbReference type="InterPro" id="IPR057744">
    <property type="entry name" value="OTAase-like"/>
</dbReference>
<gene>
    <name evidence="2" type="ORF">E6H00_12075</name>
</gene>
<organism evidence="2 3">
    <name type="scientific">Candidatus Segetimicrobium genomatis</name>
    <dbReference type="NCBI Taxonomy" id="2569760"/>
    <lineage>
        <taxon>Bacteria</taxon>
        <taxon>Bacillati</taxon>
        <taxon>Candidatus Sysuimicrobiota</taxon>
        <taxon>Candidatus Sysuimicrobiia</taxon>
        <taxon>Candidatus Sysuimicrobiales</taxon>
        <taxon>Candidatus Segetimicrobiaceae</taxon>
        <taxon>Candidatus Segetimicrobium</taxon>
    </lineage>
</organism>
<dbReference type="Gene3D" id="2.30.40.10">
    <property type="entry name" value="Urease, subunit C, domain 1"/>
    <property type="match status" value="1"/>
</dbReference>
<dbReference type="EMBL" id="VBAK01000137">
    <property type="protein sequence ID" value="TMI88639.1"/>
    <property type="molecule type" value="Genomic_DNA"/>
</dbReference>
<dbReference type="SUPFAM" id="SSF51556">
    <property type="entry name" value="Metallo-dependent hydrolases"/>
    <property type="match status" value="1"/>
</dbReference>
<name>A0A537JYM3_9BACT</name>
<protein>
    <submittedName>
        <fullName evidence="2">Amidohydrolase family protein</fullName>
    </submittedName>
</protein>
<comment type="caution">
    <text evidence="2">The sequence shown here is derived from an EMBL/GenBank/DDBJ whole genome shotgun (WGS) entry which is preliminary data.</text>
</comment>
<dbReference type="SUPFAM" id="SSF51338">
    <property type="entry name" value="Composite domain of metallo-dependent hydrolases"/>
    <property type="match status" value="1"/>
</dbReference>
<dbReference type="InterPro" id="IPR011059">
    <property type="entry name" value="Metal-dep_hydrolase_composite"/>
</dbReference>
<dbReference type="Gene3D" id="3.20.20.140">
    <property type="entry name" value="Metal-dependent hydrolases"/>
    <property type="match status" value="1"/>
</dbReference>
<keyword evidence="2" id="KW-0378">Hydrolase</keyword>
<dbReference type="InterPro" id="IPR006680">
    <property type="entry name" value="Amidohydro-rel"/>
</dbReference>
<evidence type="ECO:0000259" key="1">
    <source>
        <dbReference type="Pfam" id="PF01979"/>
    </source>
</evidence>